<organism evidence="1">
    <name type="scientific">marine metagenome</name>
    <dbReference type="NCBI Taxonomy" id="408172"/>
    <lineage>
        <taxon>unclassified sequences</taxon>
        <taxon>metagenomes</taxon>
        <taxon>ecological metagenomes</taxon>
    </lineage>
</organism>
<dbReference type="EMBL" id="UINC01149831">
    <property type="protein sequence ID" value="SVD42532.1"/>
    <property type="molecule type" value="Genomic_DNA"/>
</dbReference>
<protein>
    <submittedName>
        <fullName evidence="1">Uncharacterized protein</fullName>
    </submittedName>
</protein>
<sequence>MSFTQEESNEVEICVICGAQTSFKKSDDITFRYGYIEGAGQLCFKCSQTRKMHKTGSYE</sequence>
<gene>
    <name evidence="1" type="ORF">METZ01_LOCUS395386</name>
</gene>
<evidence type="ECO:0000313" key="1">
    <source>
        <dbReference type="EMBL" id="SVD42532.1"/>
    </source>
</evidence>
<proteinExistence type="predicted"/>
<name>A0A382V7R6_9ZZZZ</name>
<accession>A0A382V7R6</accession>
<dbReference type="AlphaFoldDB" id="A0A382V7R6"/>
<reference evidence="1" key="1">
    <citation type="submission" date="2018-05" db="EMBL/GenBank/DDBJ databases">
        <authorList>
            <person name="Lanie J.A."/>
            <person name="Ng W.-L."/>
            <person name="Kazmierczak K.M."/>
            <person name="Andrzejewski T.M."/>
            <person name="Davidsen T.M."/>
            <person name="Wayne K.J."/>
            <person name="Tettelin H."/>
            <person name="Glass J.I."/>
            <person name="Rusch D."/>
            <person name="Podicherti R."/>
            <person name="Tsui H.-C.T."/>
            <person name="Winkler M.E."/>
        </authorList>
    </citation>
    <scope>NUCLEOTIDE SEQUENCE</scope>
</reference>